<dbReference type="InterPro" id="IPR045076">
    <property type="entry name" value="MutS"/>
</dbReference>
<dbReference type="PANTHER" id="PTHR11361:SF20">
    <property type="entry name" value="MUTS PROTEIN HOMOLOG 5"/>
    <property type="match status" value="1"/>
</dbReference>
<evidence type="ECO:0000259" key="13">
    <source>
        <dbReference type="PROSITE" id="PS00486"/>
    </source>
</evidence>
<accession>A0A022WEJ9</accession>
<dbReference type="InterPro" id="IPR000432">
    <property type="entry name" value="DNA_mismatch_repair_MutS_C"/>
</dbReference>
<dbReference type="GO" id="GO:0140664">
    <property type="term" value="F:ATP-dependent DNA damage sensor activity"/>
    <property type="evidence" value="ECO:0007669"/>
    <property type="project" value="InterPro"/>
</dbReference>
<keyword evidence="5" id="KW-0547">Nucleotide-binding</keyword>
<dbReference type="PROSITE" id="PS00486">
    <property type="entry name" value="DNA_MISMATCH_REPAIR_2"/>
    <property type="match status" value="1"/>
</dbReference>
<dbReference type="GO" id="GO:0051026">
    <property type="term" value="P:chiasma assembly"/>
    <property type="evidence" value="ECO:0007669"/>
    <property type="project" value="UniProtKB-ARBA"/>
</dbReference>
<evidence type="ECO:0000256" key="3">
    <source>
        <dbReference type="ARBA" id="ARBA00006271"/>
    </source>
</evidence>
<evidence type="ECO:0000256" key="7">
    <source>
        <dbReference type="ARBA" id="ARBA00023125"/>
    </source>
</evidence>
<sequence>MARSFPARERRNPFTKGRGRGYFSRRSRGNRTSSQDTHYISSRPSYSRAVSVATSRNPQNENENLPSNTLPHSQVSTQEERLDDDDEELCKVVMAVDMKDQGTIGCSYYSAQEEKLYVMEDIVYGGYGVIDILKLEIEPTVLLLSLRADQGLEDPTHPEGTSRATSDIDSHLQLPYLLDVRPTQEFGFENAKIKLAAFKFNSESNETFKFLIPGTGFSHDGNVTGENVEFTEQQGDLLNIGGFVDMENRISVGCAGAILTYLQRKRATLSLQHGSLGAPAIGISAIGMISLQKAMLINRDTLASLQILQSESHPNAFNQGPGKTSSGSKEGLSIYGLFHHFARTPQGKRLLKQLFLRPSTDPTVIGQRHEFISVFLRPENDPTLGQLIKSLKNIKNMRPVMIHLRKGISTGSAKFRGFKGVVWSSLLDFAFHAIDVNLALKEVTGVQALDVCMKALLKLDLAQLHQVGAKIHEIVDLSISVEEHRTVVRSGIDQELDNLKETYSGMDSLLNQVAVNIAASLPEAITKEINVVYFPQLGFNIAMPFDDRDMPMYGSNDEDWTQVFNTENRAYFKDSRMREMDEKLGDVYGLICEKEIEIVYKLAQDILTYEKMLVDASNICGEIDSLLALVQGASLHKLVRPRMTEENVISIKSGRHMLHEATVSSFVPNDTFIVGGKGSMEDTPNDVPSNTDPRPAGETTQRPSMLLLTGPNFSGKSVYLSQVAIIVYMAHIGSFVPADSAIIGYTDRILTRISTRETVSKIQSTFANDLQQVSFALNQATNRSLIIIDEFGKGTESSDGAGLACGLFEYLLSVGDQRPKVIAATHFHEIFENGFLKSRPELEFGHMEVQINRSAENVEDQVTYLYNFRLGKSSSSFGTNCAAMAGIDTGIVSRAQEIEALIHRKEDLVASCARMTAREAEELEQAEHLARKFLEADFSNVGSGEETTTTCARSLLEEIIGSRMDEVSRVMGSDENIENSPPPAVNSLSLLSP</sequence>
<evidence type="ECO:0000256" key="10">
    <source>
        <dbReference type="ARBA" id="ARBA00073549"/>
    </source>
</evidence>
<dbReference type="SUPFAM" id="SSF52540">
    <property type="entry name" value="P-loop containing nucleoside triphosphate hydrolases"/>
    <property type="match status" value="1"/>
</dbReference>
<feature type="compositionally biased region" description="Polar residues" evidence="12">
    <location>
        <begin position="52"/>
        <end position="77"/>
    </location>
</feature>
<dbReference type="SMART" id="SM00533">
    <property type="entry name" value="MUTSd"/>
    <property type="match status" value="1"/>
</dbReference>
<dbReference type="PANTHER" id="PTHR11361">
    <property type="entry name" value="DNA MISMATCH REPAIR PROTEIN MUTS FAMILY MEMBER"/>
    <property type="match status" value="1"/>
</dbReference>
<evidence type="ECO:0000256" key="6">
    <source>
        <dbReference type="ARBA" id="ARBA00022840"/>
    </source>
</evidence>
<dbReference type="GO" id="GO:0005694">
    <property type="term" value="C:chromosome"/>
    <property type="evidence" value="ECO:0007669"/>
    <property type="project" value="UniProtKB-SubCell"/>
</dbReference>
<dbReference type="GO" id="GO:0006298">
    <property type="term" value="P:mismatch repair"/>
    <property type="evidence" value="ECO:0007669"/>
    <property type="project" value="InterPro"/>
</dbReference>
<keyword evidence="6" id="KW-0067">ATP-binding</keyword>
<gene>
    <name evidence="14" type="ORF">H103_00839</name>
</gene>
<dbReference type="OrthoDB" id="29596at2759"/>
<dbReference type="InterPro" id="IPR007696">
    <property type="entry name" value="DNA_mismatch_repair_MutS_core"/>
</dbReference>
<evidence type="ECO:0000256" key="9">
    <source>
        <dbReference type="ARBA" id="ARBA00023254"/>
    </source>
</evidence>
<feature type="region of interest" description="Disordered" evidence="12">
    <location>
        <begin position="677"/>
        <end position="702"/>
    </location>
</feature>
<name>A0A022WEJ9_TRIRU</name>
<dbReference type="CDD" id="cd03281">
    <property type="entry name" value="ABC_MSH5_euk"/>
    <property type="match status" value="1"/>
</dbReference>
<keyword evidence="8" id="KW-0539">Nucleus</keyword>
<dbReference type="FunFam" id="3.40.50.300:FF:001067">
    <property type="entry name" value="DNA mismatch repair protein MSH5"/>
    <property type="match status" value="1"/>
</dbReference>
<keyword evidence="4" id="KW-0158">Chromosome</keyword>
<evidence type="ECO:0000256" key="1">
    <source>
        <dbReference type="ARBA" id="ARBA00004123"/>
    </source>
</evidence>
<keyword evidence="7" id="KW-0238">DNA-binding</keyword>
<keyword evidence="9" id="KW-0469">Meiosis</keyword>
<feature type="compositionally biased region" description="Polar residues" evidence="12">
    <location>
        <begin position="686"/>
        <end position="702"/>
    </location>
</feature>
<feature type="region of interest" description="Disordered" evidence="12">
    <location>
        <begin position="972"/>
        <end position="993"/>
    </location>
</feature>
<evidence type="ECO:0000256" key="8">
    <source>
        <dbReference type="ARBA" id="ARBA00023242"/>
    </source>
</evidence>
<organism evidence="14">
    <name type="scientific">Trichophyton rubrum CBS 288.86</name>
    <dbReference type="NCBI Taxonomy" id="1215330"/>
    <lineage>
        <taxon>Eukaryota</taxon>
        <taxon>Fungi</taxon>
        <taxon>Dikarya</taxon>
        <taxon>Ascomycota</taxon>
        <taxon>Pezizomycotina</taxon>
        <taxon>Eurotiomycetes</taxon>
        <taxon>Eurotiomycetidae</taxon>
        <taxon>Onygenales</taxon>
        <taxon>Arthrodermataceae</taxon>
        <taxon>Trichophyton</taxon>
    </lineage>
</organism>
<dbReference type="GO" id="GO:0005634">
    <property type="term" value="C:nucleus"/>
    <property type="evidence" value="ECO:0007669"/>
    <property type="project" value="UniProtKB-SubCell"/>
</dbReference>
<feature type="compositionally biased region" description="Basic and acidic residues" evidence="12">
    <location>
        <begin position="1"/>
        <end position="12"/>
    </location>
</feature>
<dbReference type="Gene3D" id="1.10.1420.10">
    <property type="match status" value="1"/>
</dbReference>
<dbReference type="Proteomes" id="UP000023758">
    <property type="component" value="Unassembled WGS sequence"/>
</dbReference>
<feature type="compositionally biased region" description="Basic residues" evidence="12">
    <location>
        <begin position="17"/>
        <end position="29"/>
    </location>
</feature>
<evidence type="ECO:0000256" key="11">
    <source>
        <dbReference type="ARBA" id="ARBA00077470"/>
    </source>
</evidence>
<proteinExistence type="inferred from homology"/>
<evidence type="ECO:0000313" key="14">
    <source>
        <dbReference type="EMBL" id="EZF56739.1"/>
    </source>
</evidence>
<dbReference type="InterPro" id="IPR027417">
    <property type="entry name" value="P-loop_NTPase"/>
</dbReference>
<reference evidence="14" key="1">
    <citation type="submission" date="2014-02" db="EMBL/GenBank/DDBJ databases">
        <title>The Genome Sequence of Trichophyton rubrum (morphotype fischeri) CBS 288.86.</title>
        <authorList>
            <consortium name="The Broad Institute Genomics Platform"/>
            <person name="Cuomo C.A."/>
            <person name="White T.C."/>
            <person name="Graser Y."/>
            <person name="Martinez-Rossi N."/>
            <person name="Heitman J."/>
            <person name="Young S.K."/>
            <person name="Zeng Q."/>
            <person name="Gargeya S."/>
            <person name="Abouelleil A."/>
            <person name="Alvarado L."/>
            <person name="Chapman S.B."/>
            <person name="Gainer-Dewar J."/>
            <person name="Goldberg J."/>
            <person name="Griggs A."/>
            <person name="Gujja S."/>
            <person name="Hansen M."/>
            <person name="Howarth C."/>
            <person name="Imamovic A."/>
            <person name="Larimer J."/>
            <person name="Martinez D."/>
            <person name="Murphy C."/>
            <person name="Pearson M.D."/>
            <person name="Persinoti G."/>
            <person name="Poon T."/>
            <person name="Priest M."/>
            <person name="Roberts A.D."/>
            <person name="Saif S."/>
            <person name="Shea T.D."/>
            <person name="Sykes S.N."/>
            <person name="Wortman J."/>
            <person name="Nusbaum C."/>
            <person name="Birren B."/>
        </authorList>
    </citation>
    <scope>NUCLEOTIDE SEQUENCE [LARGE SCALE GENOMIC DNA]</scope>
    <source>
        <strain evidence="14">CBS 288.86</strain>
    </source>
</reference>
<feature type="compositionally biased region" description="Polar residues" evidence="12">
    <location>
        <begin position="32"/>
        <end position="45"/>
    </location>
</feature>
<dbReference type="Gene3D" id="3.40.50.300">
    <property type="entry name" value="P-loop containing nucleotide triphosphate hydrolases"/>
    <property type="match status" value="1"/>
</dbReference>
<dbReference type="InterPro" id="IPR036187">
    <property type="entry name" value="DNA_mismatch_repair_MutS_sf"/>
</dbReference>
<evidence type="ECO:0000256" key="12">
    <source>
        <dbReference type="SAM" id="MobiDB-lite"/>
    </source>
</evidence>
<dbReference type="SMART" id="SM00534">
    <property type="entry name" value="MUTSac"/>
    <property type="match status" value="1"/>
</dbReference>
<comment type="similarity">
    <text evidence="3">Belongs to the DNA mismatch repair MutS family.</text>
</comment>
<dbReference type="AlphaFoldDB" id="A0A022WEJ9"/>
<dbReference type="SUPFAM" id="SSF48334">
    <property type="entry name" value="DNA repair protein MutS, domain III"/>
    <property type="match status" value="1"/>
</dbReference>
<comment type="subcellular location">
    <subcellularLocation>
        <location evidence="2">Chromosome</location>
    </subcellularLocation>
    <subcellularLocation>
        <location evidence="1">Nucleus</location>
    </subcellularLocation>
</comment>
<dbReference type="Pfam" id="PF00488">
    <property type="entry name" value="MutS_V"/>
    <property type="match status" value="1"/>
</dbReference>
<evidence type="ECO:0000256" key="4">
    <source>
        <dbReference type="ARBA" id="ARBA00022454"/>
    </source>
</evidence>
<evidence type="ECO:0000256" key="2">
    <source>
        <dbReference type="ARBA" id="ARBA00004286"/>
    </source>
</evidence>
<evidence type="ECO:0000256" key="5">
    <source>
        <dbReference type="ARBA" id="ARBA00022741"/>
    </source>
</evidence>
<dbReference type="GO" id="GO:0005524">
    <property type="term" value="F:ATP binding"/>
    <property type="evidence" value="ECO:0007669"/>
    <property type="project" value="UniProtKB-KW"/>
</dbReference>
<dbReference type="Pfam" id="PF05192">
    <property type="entry name" value="MutS_III"/>
    <property type="match status" value="1"/>
</dbReference>
<feature type="domain" description="DNA mismatch repair proteins mutS family" evidence="13">
    <location>
        <begin position="784"/>
        <end position="800"/>
    </location>
</feature>
<dbReference type="GO" id="GO:0030983">
    <property type="term" value="F:mismatched DNA binding"/>
    <property type="evidence" value="ECO:0007669"/>
    <property type="project" value="InterPro"/>
</dbReference>
<feature type="region of interest" description="Disordered" evidence="12">
    <location>
        <begin position="1"/>
        <end position="84"/>
    </location>
</feature>
<protein>
    <recommendedName>
        <fullName evidence="10">DNA mismatch repair protein MSH5</fullName>
    </recommendedName>
    <alternativeName>
        <fullName evidence="11">MutS protein homolog 5</fullName>
    </alternativeName>
</protein>
<dbReference type="HOGENOM" id="CLU_002472_8_0_1"/>
<dbReference type="EMBL" id="KK207709">
    <property type="protein sequence ID" value="EZF56739.1"/>
    <property type="molecule type" value="Genomic_DNA"/>
</dbReference>